<keyword evidence="3" id="KW-1185">Reference proteome</keyword>
<proteinExistence type="predicted"/>
<keyword evidence="1" id="KW-1133">Transmembrane helix</keyword>
<keyword evidence="1" id="KW-0812">Transmembrane</keyword>
<organism evidence="2 3">
    <name type="scientific">uncultured phage cr30_1</name>
    <dbReference type="NCBI Taxonomy" id="2986411"/>
    <lineage>
        <taxon>Viruses</taxon>
        <taxon>Duplodnaviria</taxon>
        <taxon>Heunggongvirae</taxon>
        <taxon>Uroviricota</taxon>
        <taxon>Caudoviricetes</taxon>
        <taxon>Crassvirales</taxon>
        <taxon>Suoliviridae</taxon>
        <taxon>Boorivirinae</taxon>
        <taxon>Cohcovirus</taxon>
        <taxon>Cohcovirus splanchnicus</taxon>
    </lineage>
</organism>
<accession>A0AAE7RW28</accession>
<keyword evidence="1" id="KW-0472">Membrane</keyword>
<evidence type="ECO:0000256" key="1">
    <source>
        <dbReference type="SAM" id="Phobius"/>
    </source>
</evidence>
<feature type="transmembrane region" description="Helical" evidence="1">
    <location>
        <begin position="31"/>
        <end position="48"/>
    </location>
</feature>
<dbReference type="EMBL" id="MZ130475">
    <property type="protein sequence ID" value="QWM89159.1"/>
    <property type="molecule type" value="Genomic_DNA"/>
</dbReference>
<name>A0AAE7RW28_9CAUD</name>
<dbReference type="RefSeq" id="YP_010358731.1">
    <property type="nucleotide sequence ID" value="NC_062765.1"/>
</dbReference>
<evidence type="ECO:0000313" key="2">
    <source>
        <dbReference type="EMBL" id="QWM89159.1"/>
    </source>
</evidence>
<gene>
    <name evidence="2" type="primary">gp_05859</name>
</gene>
<dbReference type="Proteomes" id="UP000827388">
    <property type="component" value="Segment"/>
</dbReference>
<evidence type="ECO:0000313" key="3">
    <source>
        <dbReference type="Proteomes" id="UP000827388"/>
    </source>
</evidence>
<reference evidence="2 3" key="1">
    <citation type="submission" date="2021-04" db="EMBL/GenBank/DDBJ databases">
        <authorList>
            <person name="Shkoporov A.N."/>
            <person name="Stockdale S.R."/>
            <person name="Guerin E."/>
            <person name="Ross R.P."/>
            <person name="Hill C."/>
        </authorList>
    </citation>
    <scope>NUCLEOTIDE SEQUENCE [LARGE SCALE GENOMIC DNA]</scope>
    <source>
        <strain evidence="3">cr30_1</strain>
    </source>
</reference>
<protein>
    <submittedName>
        <fullName evidence="2">ATP synthase-like protein</fullName>
    </submittedName>
</protein>
<sequence>MTTMTFISMIVALILVIVAIARVQGSPKLGINLILTLAFAIVVGFGIQSKTRNIEPKKDQIEKVSVVNHMPIQALQIVGVTPMITATIESVSKAYMWFIRDQGDQQQGENLLVHTRTRASPDHEDSS</sequence>
<dbReference type="KEGG" id="vg:75692152"/>
<dbReference type="GeneID" id="75692152"/>